<sequence length="215" mass="24913">MELPKFTGENFAIWERKVEMHLKECGLLRYIQQPMLPDPTKKQKKRAYRTASILCSNLSDDVFNTICTKERQENPYALWTQFKSVYASASILSGYEIWSKWEDTQFHNDLLKYISEIEKCVAEFNSIGLKIPDFILCWSIIGRITKKRPMMMQNLFSDLNALGSPRTVISKLREIGRYERTMGGKNVEHTPTAPGTTALATNTMSKKRQFEKRKA</sequence>
<reference evidence="1 2" key="3">
    <citation type="journal article" date="2022" name="Microbiol. Spectr.">
        <title>Folding features and dynamics of 3D genome architecture in plant fungal pathogens.</title>
        <authorList>
            <person name="Xia C."/>
        </authorList>
    </citation>
    <scope>NUCLEOTIDE SEQUENCE [LARGE SCALE GENOMIC DNA]</scope>
    <source>
        <strain evidence="1 2">93-210</strain>
    </source>
</reference>
<gene>
    <name evidence="1" type="ORF">MJO28_011388</name>
</gene>
<dbReference type="EMBL" id="CM045875">
    <property type="protein sequence ID" value="KAI7943860.1"/>
    <property type="molecule type" value="Genomic_DNA"/>
</dbReference>
<proteinExistence type="predicted"/>
<comment type="caution">
    <text evidence="1">The sequence shown here is derived from an EMBL/GenBank/DDBJ whole genome shotgun (WGS) entry which is preliminary data.</text>
</comment>
<organism evidence="1 2">
    <name type="scientific">Puccinia striiformis f. sp. tritici</name>
    <dbReference type="NCBI Taxonomy" id="168172"/>
    <lineage>
        <taxon>Eukaryota</taxon>
        <taxon>Fungi</taxon>
        <taxon>Dikarya</taxon>
        <taxon>Basidiomycota</taxon>
        <taxon>Pucciniomycotina</taxon>
        <taxon>Pucciniomycetes</taxon>
        <taxon>Pucciniales</taxon>
        <taxon>Pucciniaceae</taxon>
        <taxon>Puccinia</taxon>
    </lineage>
</organism>
<evidence type="ECO:0000313" key="2">
    <source>
        <dbReference type="Proteomes" id="UP001060170"/>
    </source>
</evidence>
<name>A0ACC0E204_9BASI</name>
<dbReference type="Proteomes" id="UP001060170">
    <property type="component" value="Chromosome 11"/>
</dbReference>
<protein>
    <submittedName>
        <fullName evidence="1">Uncharacterized protein</fullName>
    </submittedName>
</protein>
<reference evidence="2" key="1">
    <citation type="journal article" date="2018" name="BMC Genomics">
        <title>Genomic insights into host adaptation between the wheat stripe rust pathogen (Puccinia striiformis f. sp. tritici) and the barley stripe rust pathogen (Puccinia striiformis f. sp. hordei).</title>
        <authorList>
            <person name="Xia C."/>
            <person name="Wang M."/>
            <person name="Yin C."/>
            <person name="Cornejo O.E."/>
            <person name="Hulbert S.H."/>
            <person name="Chen X."/>
        </authorList>
    </citation>
    <scope>NUCLEOTIDE SEQUENCE [LARGE SCALE GENOMIC DNA]</scope>
    <source>
        <strain evidence="2">93-210</strain>
    </source>
</reference>
<reference evidence="2" key="2">
    <citation type="journal article" date="2018" name="Mol. Plant Microbe Interact.">
        <title>Genome sequence resources for the wheat stripe rust pathogen (Puccinia striiformis f. sp. tritici) and the barley stripe rust pathogen (Puccinia striiformis f. sp. hordei).</title>
        <authorList>
            <person name="Xia C."/>
            <person name="Wang M."/>
            <person name="Yin C."/>
            <person name="Cornejo O.E."/>
            <person name="Hulbert S.H."/>
            <person name="Chen X."/>
        </authorList>
    </citation>
    <scope>NUCLEOTIDE SEQUENCE [LARGE SCALE GENOMIC DNA]</scope>
    <source>
        <strain evidence="2">93-210</strain>
    </source>
</reference>
<evidence type="ECO:0000313" key="1">
    <source>
        <dbReference type="EMBL" id="KAI7943860.1"/>
    </source>
</evidence>
<accession>A0ACC0E204</accession>
<keyword evidence="2" id="KW-1185">Reference proteome</keyword>